<evidence type="ECO:0000313" key="8">
    <source>
        <dbReference type="Proteomes" id="UP001521785"/>
    </source>
</evidence>
<keyword evidence="5" id="KW-0503">Monooxygenase</keyword>
<accession>A0ABR3QHY4</accession>
<evidence type="ECO:0008006" key="9">
    <source>
        <dbReference type="Google" id="ProtNLM"/>
    </source>
</evidence>
<dbReference type="EMBL" id="JAKJXO020000023">
    <property type="protein sequence ID" value="KAL1591774.1"/>
    <property type="molecule type" value="Genomic_DNA"/>
</dbReference>
<evidence type="ECO:0000256" key="1">
    <source>
        <dbReference type="ARBA" id="ARBA00010617"/>
    </source>
</evidence>
<name>A0ABR3QHY4_9PLEO</name>
<gene>
    <name evidence="7" type="ORF">SLS60_011773</name>
</gene>
<keyword evidence="6" id="KW-1133">Transmembrane helix</keyword>
<comment type="similarity">
    <text evidence="1 5">Belongs to the cytochrome P450 family.</text>
</comment>
<reference evidence="7 8" key="1">
    <citation type="submission" date="2024-02" db="EMBL/GenBank/DDBJ databases">
        <title>De novo assembly and annotation of 12 fungi associated with fruit tree decline syndrome in Ontario, Canada.</title>
        <authorList>
            <person name="Sulman M."/>
            <person name="Ellouze W."/>
            <person name="Ilyukhin E."/>
        </authorList>
    </citation>
    <scope>NUCLEOTIDE SEQUENCE [LARGE SCALE GENOMIC DNA]</scope>
    <source>
        <strain evidence="7 8">M42-189</strain>
    </source>
</reference>
<dbReference type="PROSITE" id="PS00086">
    <property type="entry name" value="CYTOCHROME_P450"/>
    <property type="match status" value="1"/>
</dbReference>
<evidence type="ECO:0000256" key="4">
    <source>
        <dbReference type="ARBA" id="ARBA00023004"/>
    </source>
</evidence>
<evidence type="ECO:0000313" key="7">
    <source>
        <dbReference type="EMBL" id="KAL1591774.1"/>
    </source>
</evidence>
<dbReference type="PANTHER" id="PTHR46300">
    <property type="entry name" value="P450, PUTATIVE (EUROFUNG)-RELATED-RELATED"/>
    <property type="match status" value="1"/>
</dbReference>
<keyword evidence="2 5" id="KW-0479">Metal-binding</keyword>
<dbReference type="InterPro" id="IPR001128">
    <property type="entry name" value="Cyt_P450"/>
</dbReference>
<evidence type="ECO:0000256" key="6">
    <source>
        <dbReference type="SAM" id="Phobius"/>
    </source>
</evidence>
<dbReference type="PANTHER" id="PTHR46300:SF11">
    <property type="entry name" value="OXIDOREDUCTASE, PUTATIVE-RELATED"/>
    <property type="match status" value="1"/>
</dbReference>
<dbReference type="InterPro" id="IPR036396">
    <property type="entry name" value="Cyt_P450_sf"/>
</dbReference>
<keyword evidence="3 5" id="KW-0560">Oxidoreductase</keyword>
<dbReference type="Proteomes" id="UP001521785">
    <property type="component" value="Unassembled WGS sequence"/>
</dbReference>
<keyword evidence="6" id="KW-0812">Transmembrane</keyword>
<keyword evidence="8" id="KW-1185">Reference proteome</keyword>
<comment type="caution">
    <text evidence="7">The sequence shown here is derived from an EMBL/GenBank/DDBJ whole genome shotgun (WGS) entry which is preliminary data.</text>
</comment>
<dbReference type="PRINTS" id="PR00463">
    <property type="entry name" value="EP450I"/>
</dbReference>
<evidence type="ECO:0000256" key="2">
    <source>
        <dbReference type="ARBA" id="ARBA00022723"/>
    </source>
</evidence>
<dbReference type="InterPro" id="IPR002401">
    <property type="entry name" value="Cyt_P450_E_grp-I"/>
</dbReference>
<evidence type="ECO:0000256" key="3">
    <source>
        <dbReference type="ARBA" id="ARBA00023002"/>
    </source>
</evidence>
<proteinExistence type="inferred from homology"/>
<keyword evidence="6" id="KW-0472">Membrane</keyword>
<dbReference type="InterPro" id="IPR017972">
    <property type="entry name" value="Cyt_P450_CS"/>
</dbReference>
<organism evidence="7 8">
    <name type="scientific">Paraconiothyrium brasiliense</name>
    <dbReference type="NCBI Taxonomy" id="300254"/>
    <lineage>
        <taxon>Eukaryota</taxon>
        <taxon>Fungi</taxon>
        <taxon>Dikarya</taxon>
        <taxon>Ascomycota</taxon>
        <taxon>Pezizomycotina</taxon>
        <taxon>Dothideomycetes</taxon>
        <taxon>Pleosporomycetidae</taxon>
        <taxon>Pleosporales</taxon>
        <taxon>Massarineae</taxon>
        <taxon>Didymosphaeriaceae</taxon>
        <taxon>Paraconiothyrium</taxon>
    </lineage>
</organism>
<keyword evidence="4 5" id="KW-0408">Iron</keyword>
<keyword evidence="5" id="KW-0349">Heme</keyword>
<feature type="transmembrane region" description="Helical" evidence="6">
    <location>
        <begin position="21"/>
        <end position="40"/>
    </location>
</feature>
<evidence type="ECO:0000256" key="5">
    <source>
        <dbReference type="RuleBase" id="RU000461"/>
    </source>
</evidence>
<dbReference type="Pfam" id="PF00067">
    <property type="entry name" value="p450"/>
    <property type="match status" value="1"/>
</dbReference>
<dbReference type="Gene3D" id="1.10.630.10">
    <property type="entry name" value="Cytochrome P450"/>
    <property type="match status" value="1"/>
</dbReference>
<dbReference type="InterPro" id="IPR050364">
    <property type="entry name" value="Cytochrome_P450_fung"/>
</dbReference>
<dbReference type="SUPFAM" id="SSF48264">
    <property type="entry name" value="Cytochrome P450"/>
    <property type="match status" value="1"/>
</dbReference>
<protein>
    <recommendedName>
        <fullName evidence="9">Cytochrome P450</fullName>
    </recommendedName>
</protein>
<sequence length="542" mass="61752">MVRLQQRIQILYDILHCSMDSPIVVILTTTFITALGWLFLSQRRPKDFPPGPTPLPIIGNLHQIDEGLPYLTFNDWSKQYGPIVGLRLGTKFAVVLHDSGLVQDLIVKQGMSMASRPPRYVSQEHVIPEGRHIHPVFMRDDWAMKLRAVTKEYMVGRGLLDLVPMAKAIGMRLVNAIYNAKGDWSDDLAEWALEVQTSQITGAPVEHFGRQYVHDYHQMTIDLEDIMVSRAADIIPLLRWVPARFAAWKRHAPTVRKQVLNAYNKVMDVAKQHHGATGSYHAIIPKLLSDSVDPNTDPDHRMTETEITMMMGGLLDAGFASTVATFETIVLYLTKYPKVLRKVQAEIDSVFGKGEDQPMPEMINRDDLPYLHAVVLEVLRCHPTTPIILPRETEEVTFVRGYRIPKGTTVMTNVWTIQRDPTYYENPEVFDPERYVKHPLGIKEGAPSLNRKAVYTFGFGRRECPGKDFFFQQMELVMSQVIWAFDFKATGPLDTDPRTGFIFGVASRPKKLNVDFIPRRSSENMATEKRKADIRLHEILGF</sequence>